<keyword evidence="3" id="KW-1185">Reference proteome</keyword>
<protein>
    <recommendedName>
        <fullName evidence="4">PQQ enzyme repeat</fullName>
    </recommendedName>
</protein>
<reference evidence="3" key="2">
    <citation type="submission" date="2016-04" db="EMBL/GenBank/DDBJ databases">
        <title>First Complete Genome Sequence of a Subdivision 6 Acidobacterium.</title>
        <authorList>
            <person name="Huang S."/>
            <person name="Vieira S."/>
            <person name="Bunk B."/>
            <person name="Riedel T."/>
            <person name="Sproeer C."/>
            <person name="Overmann J."/>
        </authorList>
    </citation>
    <scope>NUCLEOTIDE SEQUENCE [LARGE SCALE GENOMIC DNA]</scope>
    <source>
        <strain evidence="3">DSM 100886 HEG_-6_39</strain>
    </source>
</reference>
<dbReference type="SUPFAM" id="SSF75011">
    <property type="entry name" value="3-carboxy-cis,cis-mucoante lactonizing enzyme"/>
    <property type="match status" value="1"/>
</dbReference>
<dbReference type="OrthoDB" id="7577105at2"/>
<dbReference type="RefSeq" id="WP_110170669.1">
    <property type="nucleotide sequence ID" value="NZ_CP015136.1"/>
</dbReference>
<evidence type="ECO:0000313" key="2">
    <source>
        <dbReference type="EMBL" id="AMY08879.1"/>
    </source>
</evidence>
<organism evidence="2 3">
    <name type="scientific">Luteitalea pratensis</name>
    <dbReference type="NCBI Taxonomy" id="1855912"/>
    <lineage>
        <taxon>Bacteria</taxon>
        <taxon>Pseudomonadati</taxon>
        <taxon>Acidobacteriota</taxon>
        <taxon>Vicinamibacteria</taxon>
        <taxon>Vicinamibacterales</taxon>
        <taxon>Vicinamibacteraceae</taxon>
        <taxon>Luteitalea</taxon>
    </lineage>
</organism>
<proteinExistence type="predicted"/>
<dbReference type="Proteomes" id="UP000076079">
    <property type="component" value="Chromosome"/>
</dbReference>
<name>A0A143PM80_LUTPR</name>
<evidence type="ECO:0000256" key="1">
    <source>
        <dbReference type="SAM" id="SignalP"/>
    </source>
</evidence>
<reference evidence="2 3" key="1">
    <citation type="journal article" date="2016" name="Genome Announc.">
        <title>First Complete Genome Sequence of a Subdivision 6 Acidobacterium Strain.</title>
        <authorList>
            <person name="Huang S."/>
            <person name="Vieira S."/>
            <person name="Bunk B."/>
            <person name="Riedel T."/>
            <person name="Sproer C."/>
            <person name="Overmann J."/>
        </authorList>
    </citation>
    <scope>NUCLEOTIDE SEQUENCE [LARGE SCALE GENOMIC DNA]</scope>
    <source>
        <strain evidence="3">DSM 100886 HEG_-6_39</strain>
    </source>
</reference>
<keyword evidence="1" id="KW-0732">Signal</keyword>
<dbReference type="Pfam" id="PF20138">
    <property type="entry name" value="DUF6528"/>
    <property type="match status" value="1"/>
</dbReference>
<evidence type="ECO:0008006" key="4">
    <source>
        <dbReference type="Google" id="ProtNLM"/>
    </source>
</evidence>
<dbReference type="InterPro" id="IPR045383">
    <property type="entry name" value="DUF6528"/>
</dbReference>
<sequence length="291" mass="32425" precursor="true">MPRLQLLLVASLLLAAVSPAPAQSLLVCGWDEVFVLDVSAAPRKVWSWKAVDRPELPEPYKTKFRTTDECKPVAGDRVLITASSDGAALVERSTGRTVWWAECGNTHSAELLPGDRIVLACSVREGTGNRLSLFDAREPARELFATELFSGHGVVWDASRSLLWALGEKELFAYRLKDWDTPRPGLRVDSRYPLPDVGGHELGAVPDSPHLIVSTHAGVWRFDRDAHTFTPDPDLGNVHDVKSAVIDPKTGRLAYTQAETPDWWTSHIRFRHPAGDVHLAGERLYKVRWIR</sequence>
<feature type="signal peptide" evidence="1">
    <location>
        <begin position="1"/>
        <end position="22"/>
    </location>
</feature>
<gene>
    <name evidence="2" type="ORF">LuPra_02085</name>
</gene>
<feature type="chain" id="PRO_5007511649" description="PQQ enzyme repeat" evidence="1">
    <location>
        <begin position="23"/>
        <end position="291"/>
    </location>
</feature>
<dbReference type="AlphaFoldDB" id="A0A143PM80"/>
<dbReference type="STRING" id="1855912.LuPra_02085"/>
<evidence type="ECO:0000313" key="3">
    <source>
        <dbReference type="Proteomes" id="UP000076079"/>
    </source>
</evidence>
<dbReference type="KEGG" id="abac:LuPra_02085"/>
<dbReference type="EMBL" id="CP015136">
    <property type="protein sequence ID" value="AMY08879.1"/>
    <property type="molecule type" value="Genomic_DNA"/>
</dbReference>
<accession>A0A143PM80</accession>